<proteinExistence type="predicted"/>
<dbReference type="Gene3D" id="1.10.10.10">
    <property type="entry name" value="Winged helix-like DNA-binding domain superfamily/Winged helix DNA-binding domain"/>
    <property type="match status" value="1"/>
</dbReference>
<evidence type="ECO:0000313" key="7">
    <source>
        <dbReference type="Proteomes" id="UP001596442"/>
    </source>
</evidence>
<dbReference type="Proteomes" id="UP001596442">
    <property type="component" value="Unassembled WGS sequence"/>
</dbReference>
<dbReference type="Pfam" id="PF24277">
    <property type="entry name" value="DmsR_N"/>
    <property type="match status" value="1"/>
</dbReference>
<dbReference type="PANTHER" id="PTHR34236">
    <property type="entry name" value="DIMETHYL SULFOXIDE REDUCTASE TRANSCRIPTIONAL ACTIVATOR"/>
    <property type="match status" value="1"/>
</dbReference>
<dbReference type="InterPro" id="IPR036388">
    <property type="entry name" value="WH-like_DNA-bd_sf"/>
</dbReference>
<organism evidence="6 7">
    <name type="scientific">Halorubrum tibetense</name>
    <dbReference type="NCBI Taxonomy" id="175631"/>
    <lineage>
        <taxon>Archaea</taxon>
        <taxon>Methanobacteriati</taxon>
        <taxon>Methanobacteriota</taxon>
        <taxon>Stenosarchaea group</taxon>
        <taxon>Halobacteria</taxon>
        <taxon>Halobacteriales</taxon>
        <taxon>Haloferacaceae</taxon>
        <taxon>Halorubrum</taxon>
    </lineage>
</organism>
<feature type="compositionally biased region" description="Polar residues" evidence="3">
    <location>
        <begin position="1"/>
        <end position="25"/>
    </location>
</feature>
<keyword evidence="2" id="KW-0804">Transcription</keyword>
<protein>
    <submittedName>
        <fullName evidence="6">Helix-turn-helix domain-containing protein</fullName>
    </submittedName>
</protein>
<keyword evidence="7" id="KW-1185">Reference proteome</keyword>
<evidence type="ECO:0000256" key="1">
    <source>
        <dbReference type="ARBA" id="ARBA00023015"/>
    </source>
</evidence>
<name>A0ABD5SCN1_9EURY</name>
<dbReference type="InterPro" id="IPR007050">
    <property type="entry name" value="HTH_bacterioopsin"/>
</dbReference>
<dbReference type="PANTHER" id="PTHR34236:SF1">
    <property type="entry name" value="DIMETHYL SULFOXIDE REDUCTASE TRANSCRIPTIONAL ACTIVATOR"/>
    <property type="match status" value="1"/>
</dbReference>
<dbReference type="InterPro" id="IPR056433">
    <property type="entry name" value="DmsR-like_N"/>
</dbReference>
<dbReference type="RefSeq" id="WP_379783158.1">
    <property type="nucleotide sequence ID" value="NZ_JBHSWW010000299.1"/>
</dbReference>
<keyword evidence="1" id="KW-0805">Transcription regulation</keyword>
<evidence type="ECO:0000259" key="4">
    <source>
        <dbReference type="Pfam" id="PF04967"/>
    </source>
</evidence>
<evidence type="ECO:0000259" key="5">
    <source>
        <dbReference type="Pfam" id="PF24277"/>
    </source>
</evidence>
<sequence length="263" mass="28058">MSGTSDPPDATSSETSEATPQSSRATDGFLPPGSNDDRVPTERTDTAASGGSTEPGLRARLVAHDPPGCPVVDILPDGAVASDVRVTALDGVTVEQFRTDRPIPAEPVFAADGRYVYRRRVATQGNCPYRAVEALGYPVTDATVRTNPDQLQLSIHLPSVDPLGDVVEALESAGARVTLDRLTRSGSARRADPIVIDRERLTDRQREVLRTARRMGYFAYPREASADEVADAVGIARSTFAEHLAAAQRRVVGALVDEHGTDG</sequence>
<feature type="compositionally biased region" description="Basic and acidic residues" evidence="3">
    <location>
        <begin position="35"/>
        <end position="45"/>
    </location>
</feature>
<dbReference type="EMBL" id="JBHSWW010000299">
    <property type="protein sequence ID" value="MFC6754569.1"/>
    <property type="molecule type" value="Genomic_DNA"/>
</dbReference>
<feature type="domain" description="DmsR-like N-terminal" evidence="5">
    <location>
        <begin position="55"/>
        <end position="185"/>
    </location>
</feature>
<gene>
    <name evidence="6" type="ORF">ACFQEU_14040</name>
</gene>
<evidence type="ECO:0000256" key="3">
    <source>
        <dbReference type="SAM" id="MobiDB-lite"/>
    </source>
</evidence>
<reference evidence="6 7" key="1">
    <citation type="journal article" date="2019" name="Int. J. Syst. Evol. Microbiol.">
        <title>The Global Catalogue of Microorganisms (GCM) 10K type strain sequencing project: providing services to taxonomists for standard genome sequencing and annotation.</title>
        <authorList>
            <consortium name="The Broad Institute Genomics Platform"/>
            <consortium name="The Broad Institute Genome Sequencing Center for Infectious Disease"/>
            <person name="Wu L."/>
            <person name="Ma J."/>
        </authorList>
    </citation>
    <scope>NUCLEOTIDE SEQUENCE [LARGE SCALE GENOMIC DNA]</scope>
    <source>
        <strain evidence="6 7">CGMCC 1.3239</strain>
    </source>
</reference>
<feature type="domain" description="HTH bat-type" evidence="4">
    <location>
        <begin position="201"/>
        <end position="252"/>
    </location>
</feature>
<feature type="region of interest" description="Disordered" evidence="3">
    <location>
        <begin position="1"/>
        <end position="60"/>
    </location>
</feature>
<evidence type="ECO:0000256" key="2">
    <source>
        <dbReference type="ARBA" id="ARBA00023163"/>
    </source>
</evidence>
<dbReference type="Pfam" id="PF04967">
    <property type="entry name" value="HTH_10"/>
    <property type="match status" value="1"/>
</dbReference>
<dbReference type="AlphaFoldDB" id="A0ABD5SCN1"/>
<accession>A0ABD5SCN1</accession>
<evidence type="ECO:0000313" key="6">
    <source>
        <dbReference type="EMBL" id="MFC6754569.1"/>
    </source>
</evidence>
<comment type="caution">
    <text evidence="6">The sequence shown here is derived from an EMBL/GenBank/DDBJ whole genome shotgun (WGS) entry which is preliminary data.</text>
</comment>